<sequence>MKQLIQAEYIKGRRSFGRRSMIIFPMVAILFAVFLMSGQLSQIAAYNWWYILLLPAAVAFLVISLINSEKRMGFINLKTLPISSQKIWVSKIITGFTYLFLMNVMLFGFSTISGLLFGSQYPIWGGLLAGLLLTITWAWQVPLGMWLVTKFNSTAAFLCLIAANTVCSFQDIAGGQLWYIPFAIPPRLMTPIIGINPNGVPLSANSPLWNTSVILPGVIITIFLFIFSAWFTTKSFDWSREK</sequence>
<protein>
    <submittedName>
        <fullName evidence="2">Lantibiotic immunity ABC transporter MutE/EpiE family permease subunit</fullName>
    </submittedName>
</protein>
<evidence type="ECO:0000313" key="3">
    <source>
        <dbReference type="Proteomes" id="UP000774130"/>
    </source>
</evidence>
<dbReference type="NCBIfam" id="TIGR03732">
    <property type="entry name" value="lanti_perm_MutE"/>
    <property type="match status" value="1"/>
</dbReference>
<reference evidence="2 3" key="1">
    <citation type="submission" date="2021-06" db="EMBL/GenBank/DDBJ databases">
        <title>Enterococcus alishanensis sp. nov., a novel lactic acid bacterium isolated from fresh coffee beans.</title>
        <authorList>
            <person name="Chen Y.-S."/>
        </authorList>
    </citation>
    <scope>NUCLEOTIDE SEQUENCE [LARGE SCALE GENOMIC DNA]</scope>
    <source>
        <strain evidence="2 3">ALS3</strain>
    </source>
</reference>
<dbReference type="EMBL" id="JAHUZB010000007">
    <property type="protein sequence ID" value="MBV7392087.1"/>
    <property type="molecule type" value="Genomic_DNA"/>
</dbReference>
<evidence type="ECO:0000313" key="2">
    <source>
        <dbReference type="EMBL" id="MBV7392087.1"/>
    </source>
</evidence>
<keyword evidence="1" id="KW-0812">Transmembrane</keyword>
<dbReference type="RefSeq" id="WP_218327299.1">
    <property type="nucleotide sequence ID" value="NZ_JAHUZB010000007.1"/>
</dbReference>
<name>A0ABS6TGJ2_9ENTE</name>
<keyword evidence="1" id="KW-1133">Transmembrane helix</keyword>
<feature type="transmembrane region" description="Helical" evidence="1">
    <location>
        <begin position="46"/>
        <end position="67"/>
    </location>
</feature>
<accession>A0ABS6TGJ2</accession>
<feature type="transmembrane region" description="Helical" evidence="1">
    <location>
        <begin position="155"/>
        <end position="179"/>
    </location>
</feature>
<keyword evidence="1" id="KW-0472">Membrane</keyword>
<feature type="transmembrane region" description="Helical" evidence="1">
    <location>
        <begin position="213"/>
        <end position="232"/>
    </location>
</feature>
<feature type="transmembrane region" description="Helical" evidence="1">
    <location>
        <begin position="21"/>
        <end position="40"/>
    </location>
</feature>
<keyword evidence="3" id="KW-1185">Reference proteome</keyword>
<feature type="transmembrane region" description="Helical" evidence="1">
    <location>
        <begin position="123"/>
        <end position="148"/>
    </location>
</feature>
<dbReference type="InterPro" id="IPR021205">
    <property type="entry name" value="Lanti_perm_SpaE/MutE/EpiE-like"/>
</dbReference>
<gene>
    <name evidence="2" type="ORF">KUA55_15500</name>
</gene>
<proteinExistence type="predicted"/>
<dbReference type="Pfam" id="PF12730">
    <property type="entry name" value="ABC2_membrane_4"/>
    <property type="match status" value="1"/>
</dbReference>
<feature type="transmembrane region" description="Helical" evidence="1">
    <location>
        <begin position="88"/>
        <end position="117"/>
    </location>
</feature>
<comment type="caution">
    <text evidence="2">The sequence shown here is derived from an EMBL/GenBank/DDBJ whole genome shotgun (WGS) entry which is preliminary data.</text>
</comment>
<dbReference type="CDD" id="cd21807">
    <property type="entry name" value="ABC-2_lan_permease_MutE_EpiE-like"/>
    <property type="match status" value="1"/>
</dbReference>
<dbReference type="Proteomes" id="UP000774130">
    <property type="component" value="Unassembled WGS sequence"/>
</dbReference>
<evidence type="ECO:0000256" key="1">
    <source>
        <dbReference type="SAM" id="Phobius"/>
    </source>
</evidence>
<organism evidence="2 3">
    <name type="scientific">Enterococcus alishanensis</name>
    <dbReference type="NCBI Taxonomy" id="1303817"/>
    <lineage>
        <taxon>Bacteria</taxon>
        <taxon>Bacillati</taxon>
        <taxon>Bacillota</taxon>
        <taxon>Bacilli</taxon>
        <taxon>Lactobacillales</taxon>
        <taxon>Enterococcaceae</taxon>
        <taxon>Enterococcus</taxon>
    </lineage>
</organism>